<evidence type="ECO:0000313" key="4">
    <source>
        <dbReference type="Proteomes" id="UP000266649"/>
    </source>
</evidence>
<gene>
    <name evidence="3" type="ORF">D2N39_18760</name>
</gene>
<evidence type="ECO:0000259" key="2">
    <source>
        <dbReference type="Pfam" id="PF04069"/>
    </source>
</evidence>
<dbReference type="CDD" id="cd13641">
    <property type="entry name" value="PBP2_HisX_like"/>
    <property type="match status" value="1"/>
</dbReference>
<dbReference type="OrthoDB" id="9786266at2"/>
<dbReference type="InterPro" id="IPR007210">
    <property type="entry name" value="ABC_Gly_betaine_transp_sub-bd"/>
</dbReference>
<dbReference type="SUPFAM" id="SSF53850">
    <property type="entry name" value="Periplasmic binding protein-like II"/>
    <property type="match status" value="1"/>
</dbReference>
<dbReference type="Proteomes" id="UP000266649">
    <property type="component" value="Unassembled WGS sequence"/>
</dbReference>
<dbReference type="EMBL" id="QXXQ01000015">
    <property type="protein sequence ID" value="RID90238.1"/>
    <property type="molecule type" value="Genomic_DNA"/>
</dbReference>
<keyword evidence="1" id="KW-0732">Signal</keyword>
<dbReference type="GO" id="GO:0022857">
    <property type="term" value="F:transmembrane transporter activity"/>
    <property type="evidence" value="ECO:0007669"/>
    <property type="project" value="InterPro"/>
</dbReference>
<dbReference type="RefSeq" id="WP_119136329.1">
    <property type="nucleotide sequence ID" value="NZ_QXXQ01000015.1"/>
</dbReference>
<feature type="signal peptide" evidence="1">
    <location>
        <begin position="1"/>
        <end position="24"/>
    </location>
</feature>
<keyword evidence="4" id="KW-1185">Reference proteome</keyword>
<evidence type="ECO:0000313" key="3">
    <source>
        <dbReference type="EMBL" id="RID90238.1"/>
    </source>
</evidence>
<feature type="domain" description="ABC-type glycine betaine transport system substrate-binding" evidence="2">
    <location>
        <begin position="28"/>
        <end position="300"/>
    </location>
</feature>
<dbReference type="GO" id="GO:0043190">
    <property type="term" value="C:ATP-binding cassette (ABC) transporter complex"/>
    <property type="evidence" value="ECO:0007669"/>
    <property type="project" value="InterPro"/>
</dbReference>
<dbReference type="Gene3D" id="3.10.105.10">
    <property type="entry name" value="Dipeptide-binding Protein, Domain 3"/>
    <property type="match status" value="1"/>
</dbReference>
<dbReference type="Pfam" id="PF04069">
    <property type="entry name" value="OpuAC"/>
    <property type="match status" value="1"/>
</dbReference>
<dbReference type="Gene3D" id="3.40.190.100">
    <property type="entry name" value="Glycine betaine-binding periplasmic protein, domain 2"/>
    <property type="match status" value="1"/>
</dbReference>
<comment type="caution">
    <text evidence="3">The sequence shown here is derived from an EMBL/GenBank/DDBJ whole genome shotgun (WGS) entry which is preliminary data.</text>
</comment>
<evidence type="ECO:0000256" key="1">
    <source>
        <dbReference type="SAM" id="SignalP"/>
    </source>
</evidence>
<protein>
    <submittedName>
        <fullName evidence="3">ABC transporter substrate-binding protein</fullName>
    </submittedName>
</protein>
<reference evidence="3 4" key="1">
    <citation type="submission" date="2018-09" db="EMBL/GenBank/DDBJ databases">
        <title>Gemmobacter lutimaris sp. nov., a marine bacterium isolated from tidal flat.</title>
        <authorList>
            <person name="Lee D.W."/>
            <person name="Yoo Y."/>
            <person name="Kim J.-J."/>
            <person name="Kim B.S."/>
        </authorList>
    </citation>
    <scope>NUCLEOTIDE SEQUENCE [LARGE SCALE GENOMIC DNA]</scope>
    <source>
        <strain evidence="3 4">YJ-T1-11</strain>
    </source>
</reference>
<accession>A0A398BNY2</accession>
<name>A0A398BNY2_9RHOB</name>
<sequence>MKTTKLSALTIGAALALSAGMARAECGEVSITEMNWGSAAVVTSVSKFLMEQGYECRVTVVPSSTLPSVTSIAETGKPDIVTELWVNTAPSYTDLERAGKVKTVADVLSDGGVEAFWIPKYLADEHPELTTMDGVLAHPELVGGRFNNCPDGWACRVVNDNLVKAWDFAGHGLEVFNHGSSETLAASIASAYESKEPWFGYYFAPTSVLGKYEMVMVDMGSYVADVHACNSAADCANPGKSAYPSARVVTGVTTDFAEREPEVADLMSKVAFTNAQMNEVLAWQEDNKASAEEAAVHFLTTYKDVWGKWLNDAAQEKLAALLQ</sequence>
<feature type="chain" id="PRO_5017268996" evidence="1">
    <location>
        <begin position="25"/>
        <end position="323"/>
    </location>
</feature>
<proteinExistence type="predicted"/>
<dbReference type="AlphaFoldDB" id="A0A398BNY2"/>
<organism evidence="3 4">
    <name type="scientific">Gemmobacter lutimaris</name>
    <dbReference type="NCBI Taxonomy" id="2306023"/>
    <lineage>
        <taxon>Bacteria</taxon>
        <taxon>Pseudomonadati</taxon>
        <taxon>Pseudomonadota</taxon>
        <taxon>Alphaproteobacteria</taxon>
        <taxon>Rhodobacterales</taxon>
        <taxon>Paracoccaceae</taxon>
        <taxon>Gemmobacter</taxon>
    </lineage>
</organism>